<dbReference type="GO" id="GO:0003677">
    <property type="term" value="F:DNA binding"/>
    <property type="evidence" value="ECO:0007669"/>
    <property type="project" value="UniProtKB-KW"/>
</dbReference>
<dbReference type="EMBL" id="RFFG01000003">
    <property type="protein sequence ID" value="RMI47475.1"/>
    <property type="molecule type" value="Genomic_DNA"/>
</dbReference>
<accession>A0A3M2MFR0</accession>
<dbReference type="InterPro" id="IPR004401">
    <property type="entry name" value="YbaB/EbfC"/>
</dbReference>
<evidence type="ECO:0000313" key="2">
    <source>
        <dbReference type="EMBL" id="RMI47475.1"/>
    </source>
</evidence>
<comment type="caution">
    <text evidence="2">The sequence shown here is derived from an EMBL/GenBank/DDBJ whole genome shotgun (WGS) entry which is preliminary data.</text>
</comment>
<reference evidence="2 3" key="1">
    <citation type="submission" date="2018-10" db="EMBL/GenBank/DDBJ databases">
        <title>Isolation from soil.</title>
        <authorList>
            <person name="Hu J."/>
        </authorList>
    </citation>
    <scope>NUCLEOTIDE SEQUENCE [LARGE SCALE GENOMIC DNA]</scope>
    <source>
        <strain evidence="2 3">NEAU-Ht49</strain>
    </source>
</reference>
<evidence type="ECO:0000313" key="3">
    <source>
        <dbReference type="Proteomes" id="UP000282674"/>
    </source>
</evidence>
<organism evidence="2 3">
    <name type="scientific">Actinomadura harenae</name>
    <dbReference type="NCBI Taxonomy" id="2483351"/>
    <lineage>
        <taxon>Bacteria</taxon>
        <taxon>Bacillati</taxon>
        <taxon>Actinomycetota</taxon>
        <taxon>Actinomycetes</taxon>
        <taxon>Streptosporangiales</taxon>
        <taxon>Thermomonosporaceae</taxon>
        <taxon>Actinomadura</taxon>
    </lineage>
</organism>
<proteinExistence type="predicted"/>
<dbReference type="InterPro" id="IPR036894">
    <property type="entry name" value="YbaB-like_sf"/>
</dbReference>
<sequence>MNDQELLNDGAPPDAAETQMTLERLTRLGRKLEELHRRLDAKLLECRSADGLVAATVTGNGDIVDLTIDQRAITDPDARRRLDAVITEVIGQANAKSRRLREAAETKVIESQGR</sequence>
<keyword evidence="3" id="KW-1185">Reference proteome</keyword>
<dbReference type="Proteomes" id="UP000282674">
    <property type="component" value="Unassembled WGS sequence"/>
</dbReference>
<dbReference type="SUPFAM" id="SSF82607">
    <property type="entry name" value="YbaB-like"/>
    <property type="match status" value="1"/>
</dbReference>
<name>A0A3M2MFR0_9ACTN</name>
<keyword evidence="2" id="KW-0238">DNA-binding</keyword>
<gene>
    <name evidence="2" type="ORF">EBO15_02945</name>
</gene>
<dbReference type="Gene3D" id="3.30.1310.10">
    <property type="entry name" value="Nucleoid-associated protein YbaB-like domain"/>
    <property type="match status" value="1"/>
</dbReference>
<protein>
    <submittedName>
        <fullName evidence="2">YbaB/EbfC family DNA-binding protein</fullName>
    </submittedName>
</protein>
<dbReference type="Pfam" id="PF02575">
    <property type="entry name" value="YbaB_DNA_bd"/>
    <property type="match status" value="1"/>
</dbReference>
<evidence type="ECO:0000256" key="1">
    <source>
        <dbReference type="SAM" id="MobiDB-lite"/>
    </source>
</evidence>
<dbReference type="AlphaFoldDB" id="A0A3M2MFR0"/>
<feature type="region of interest" description="Disordered" evidence="1">
    <location>
        <begin position="1"/>
        <end position="20"/>
    </location>
</feature>